<dbReference type="EMBL" id="PGFE01000001">
    <property type="protein sequence ID" value="PJJ77873.1"/>
    <property type="molecule type" value="Genomic_DNA"/>
</dbReference>
<dbReference type="Pfam" id="PF01037">
    <property type="entry name" value="AsnC_trans_reg"/>
    <property type="match status" value="1"/>
</dbReference>
<dbReference type="GO" id="GO:0005829">
    <property type="term" value="C:cytosol"/>
    <property type="evidence" value="ECO:0007669"/>
    <property type="project" value="TreeGrafter"/>
</dbReference>
<evidence type="ECO:0000256" key="2">
    <source>
        <dbReference type="ARBA" id="ARBA00023125"/>
    </source>
</evidence>
<keyword evidence="2 6" id="KW-0238">DNA-binding</keyword>
<dbReference type="RefSeq" id="WP_100422174.1">
    <property type="nucleotide sequence ID" value="NZ_BOOX01000010.1"/>
</dbReference>
<dbReference type="PRINTS" id="PR00033">
    <property type="entry name" value="HTHASNC"/>
</dbReference>
<dbReference type="Proteomes" id="UP000231693">
    <property type="component" value="Unassembled WGS sequence"/>
</dbReference>
<dbReference type="InterPro" id="IPR036390">
    <property type="entry name" value="WH_DNA-bd_sf"/>
</dbReference>
<evidence type="ECO:0000256" key="3">
    <source>
        <dbReference type="ARBA" id="ARBA00023163"/>
    </source>
</evidence>
<organism evidence="6 7">
    <name type="scientific">Sediminihabitans luteus</name>
    <dbReference type="NCBI Taxonomy" id="1138585"/>
    <lineage>
        <taxon>Bacteria</taxon>
        <taxon>Bacillati</taxon>
        <taxon>Actinomycetota</taxon>
        <taxon>Actinomycetes</taxon>
        <taxon>Micrococcales</taxon>
        <taxon>Cellulomonadaceae</taxon>
        <taxon>Sediminihabitans</taxon>
    </lineage>
</organism>
<dbReference type="InterPro" id="IPR000485">
    <property type="entry name" value="AsnC-type_HTH_dom"/>
</dbReference>
<feature type="domain" description="HTH asnC-type" evidence="5">
    <location>
        <begin position="14"/>
        <end position="54"/>
    </location>
</feature>
<evidence type="ECO:0000313" key="6">
    <source>
        <dbReference type="EMBL" id="PJJ77873.1"/>
    </source>
</evidence>
<dbReference type="Pfam" id="PF13404">
    <property type="entry name" value="HTH_AsnC-type"/>
    <property type="match status" value="1"/>
</dbReference>
<dbReference type="Gene3D" id="1.10.10.10">
    <property type="entry name" value="Winged helix-like DNA-binding domain superfamily/Winged helix DNA-binding domain"/>
    <property type="match status" value="1"/>
</dbReference>
<dbReference type="InterPro" id="IPR036388">
    <property type="entry name" value="WH-like_DNA-bd_sf"/>
</dbReference>
<accession>A0A2M9D1C0</accession>
<dbReference type="InterPro" id="IPR011008">
    <property type="entry name" value="Dimeric_a/b-barrel"/>
</dbReference>
<protein>
    <submittedName>
        <fullName evidence="6">DNA-binding Lrp family transcriptional regulator</fullName>
    </submittedName>
</protein>
<evidence type="ECO:0000259" key="5">
    <source>
        <dbReference type="Pfam" id="PF13404"/>
    </source>
</evidence>
<dbReference type="GO" id="GO:0043200">
    <property type="term" value="P:response to amino acid"/>
    <property type="evidence" value="ECO:0007669"/>
    <property type="project" value="TreeGrafter"/>
</dbReference>
<reference evidence="6 7" key="1">
    <citation type="submission" date="2017-11" db="EMBL/GenBank/DDBJ databases">
        <title>Genomic Encyclopedia of Archaeal and Bacterial Type Strains, Phase II (KMG-II): From Individual Species to Whole Genera.</title>
        <authorList>
            <person name="Goeker M."/>
        </authorList>
    </citation>
    <scope>NUCLEOTIDE SEQUENCE [LARGE SCALE GENOMIC DNA]</scope>
    <source>
        <strain evidence="6 7">DSM 25478</strain>
    </source>
</reference>
<evidence type="ECO:0000313" key="7">
    <source>
        <dbReference type="Proteomes" id="UP000231693"/>
    </source>
</evidence>
<dbReference type="AlphaFoldDB" id="A0A2M9D1C0"/>
<dbReference type="SUPFAM" id="SSF46785">
    <property type="entry name" value="Winged helix' DNA-binding domain"/>
    <property type="match status" value="1"/>
</dbReference>
<keyword evidence="3" id="KW-0804">Transcription</keyword>
<sequence length="341" mass="37179">MPTESTSRLQDSDLDEADRRILHALQVRPRASWTLLGEVLGLDPATVARRWERLAGDGLAWVTAYPARLVGSDPAGALVELESRAGHVHALVDELAHDPQCLSIDVTAGSRDLLLTVAATDQTALAEYLVDRLGRMRSIRSIRSQIVAEVLADASTWRLRALDPETVARLEEPAPPLARRATTPLEQSVVAELAADGRVSATALAGRLGVSERRARDTLRTVLHGHVRLRTEVTRAVSGWPVNAWYFLRVPAAQAQRVGTELGRVEEVRTVMSTIGSWNIAVGVWLRTLTDVQRLESTLEARLPGVVIVDRSTVLRTAKIVGTVLDASGRRTARVAIPVVR</sequence>
<dbReference type="SMART" id="SM00344">
    <property type="entry name" value="HTH_ASNC"/>
    <property type="match status" value="1"/>
</dbReference>
<dbReference type="InterPro" id="IPR019888">
    <property type="entry name" value="Tscrpt_reg_AsnC-like"/>
</dbReference>
<evidence type="ECO:0000259" key="4">
    <source>
        <dbReference type="Pfam" id="PF01037"/>
    </source>
</evidence>
<name>A0A2M9D1C0_9CELL</name>
<dbReference type="PANTHER" id="PTHR30154">
    <property type="entry name" value="LEUCINE-RESPONSIVE REGULATORY PROTEIN"/>
    <property type="match status" value="1"/>
</dbReference>
<dbReference type="SUPFAM" id="SSF54909">
    <property type="entry name" value="Dimeric alpha+beta barrel"/>
    <property type="match status" value="2"/>
</dbReference>
<keyword evidence="7" id="KW-1185">Reference proteome</keyword>
<proteinExistence type="predicted"/>
<feature type="domain" description="Transcription regulator AsnC/Lrp ligand binding" evidence="4">
    <location>
        <begin position="79"/>
        <end position="149"/>
    </location>
</feature>
<dbReference type="GO" id="GO:0043565">
    <property type="term" value="F:sequence-specific DNA binding"/>
    <property type="evidence" value="ECO:0007669"/>
    <property type="project" value="InterPro"/>
</dbReference>
<dbReference type="PANTHER" id="PTHR30154:SF34">
    <property type="entry name" value="TRANSCRIPTIONAL REGULATOR AZLB"/>
    <property type="match status" value="1"/>
</dbReference>
<evidence type="ECO:0000256" key="1">
    <source>
        <dbReference type="ARBA" id="ARBA00023015"/>
    </source>
</evidence>
<gene>
    <name evidence="6" type="ORF">CLV28_1099</name>
</gene>
<dbReference type="Gene3D" id="3.30.70.920">
    <property type="match status" value="2"/>
</dbReference>
<dbReference type="OrthoDB" id="4050641at2"/>
<keyword evidence="1" id="KW-0805">Transcription regulation</keyword>
<dbReference type="InterPro" id="IPR019887">
    <property type="entry name" value="Tscrpt_reg_AsnC/Lrp_C"/>
</dbReference>
<comment type="caution">
    <text evidence="6">The sequence shown here is derived from an EMBL/GenBank/DDBJ whole genome shotgun (WGS) entry which is preliminary data.</text>
</comment>